<dbReference type="Proteomes" id="UP000243978">
    <property type="component" value="Unassembled WGS sequence"/>
</dbReference>
<gene>
    <name evidence="8" type="ORF">C8N43_2028</name>
</gene>
<keyword evidence="6 7" id="KW-0472">Membrane</keyword>
<feature type="transmembrane region" description="Helical" evidence="7">
    <location>
        <begin position="55"/>
        <end position="79"/>
    </location>
</feature>
<evidence type="ECO:0000313" key="8">
    <source>
        <dbReference type="EMBL" id="PTX57361.1"/>
    </source>
</evidence>
<feature type="transmembrane region" description="Helical" evidence="7">
    <location>
        <begin position="320"/>
        <end position="341"/>
    </location>
</feature>
<accession>A0A2T6BMS1</accession>
<evidence type="ECO:0000256" key="1">
    <source>
        <dbReference type="ARBA" id="ARBA00004429"/>
    </source>
</evidence>
<dbReference type="EMBL" id="QBKS01000001">
    <property type="protein sequence ID" value="PTX57361.1"/>
    <property type="molecule type" value="Genomic_DNA"/>
</dbReference>
<dbReference type="PANTHER" id="PTHR43549:SF3">
    <property type="entry name" value="MULTIDRUG RESISTANCE PROTEIN YPNP-RELATED"/>
    <property type="match status" value="1"/>
</dbReference>
<organism evidence="8 9">
    <name type="scientific">Litoreibacter ponti</name>
    <dbReference type="NCBI Taxonomy" id="1510457"/>
    <lineage>
        <taxon>Bacteria</taxon>
        <taxon>Pseudomonadati</taxon>
        <taxon>Pseudomonadota</taxon>
        <taxon>Alphaproteobacteria</taxon>
        <taxon>Rhodobacterales</taxon>
        <taxon>Roseobacteraceae</taxon>
        <taxon>Litoreibacter</taxon>
    </lineage>
</organism>
<dbReference type="RefSeq" id="WP_107845464.1">
    <property type="nucleotide sequence ID" value="NZ_QBKS01000001.1"/>
</dbReference>
<feature type="transmembrane region" description="Helical" evidence="7">
    <location>
        <begin position="391"/>
        <end position="414"/>
    </location>
</feature>
<feature type="transmembrane region" description="Helical" evidence="7">
    <location>
        <begin position="247"/>
        <end position="268"/>
    </location>
</feature>
<dbReference type="NCBIfam" id="TIGR00797">
    <property type="entry name" value="matE"/>
    <property type="match status" value="1"/>
</dbReference>
<dbReference type="AlphaFoldDB" id="A0A2T6BMS1"/>
<dbReference type="InterPro" id="IPR002528">
    <property type="entry name" value="MATE_fam"/>
</dbReference>
<feature type="transmembrane region" description="Helical" evidence="7">
    <location>
        <begin position="20"/>
        <end position="43"/>
    </location>
</feature>
<dbReference type="GO" id="GO:0015297">
    <property type="term" value="F:antiporter activity"/>
    <property type="evidence" value="ECO:0007669"/>
    <property type="project" value="InterPro"/>
</dbReference>
<evidence type="ECO:0000313" key="9">
    <source>
        <dbReference type="Proteomes" id="UP000243978"/>
    </source>
</evidence>
<dbReference type="PANTHER" id="PTHR43549">
    <property type="entry name" value="MULTIDRUG RESISTANCE PROTEIN YPNP-RELATED"/>
    <property type="match status" value="1"/>
</dbReference>
<feature type="transmembrane region" description="Helical" evidence="7">
    <location>
        <begin position="135"/>
        <end position="157"/>
    </location>
</feature>
<dbReference type="OrthoDB" id="9806302at2"/>
<evidence type="ECO:0000256" key="6">
    <source>
        <dbReference type="ARBA" id="ARBA00023136"/>
    </source>
</evidence>
<feature type="transmembrane region" description="Helical" evidence="7">
    <location>
        <begin position="288"/>
        <end position="308"/>
    </location>
</feature>
<comment type="caution">
    <text evidence="8">The sequence shown here is derived from an EMBL/GenBank/DDBJ whole genome shotgun (WGS) entry which is preliminary data.</text>
</comment>
<feature type="transmembrane region" description="Helical" evidence="7">
    <location>
        <begin position="169"/>
        <end position="189"/>
    </location>
</feature>
<dbReference type="InterPro" id="IPR052031">
    <property type="entry name" value="Membrane_Transporter-Flippase"/>
</dbReference>
<dbReference type="Pfam" id="PF01554">
    <property type="entry name" value="MatE"/>
    <property type="match status" value="2"/>
</dbReference>
<protein>
    <submittedName>
        <fullName evidence="8">Putative MATE family efflux protein</fullName>
    </submittedName>
</protein>
<name>A0A2T6BMS1_9RHOB</name>
<keyword evidence="2" id="KW-0813">Transport</keyword>
<dbReference type="CDD" id="cd13145">
    <property type="entry name" value="MATE_like_5"/>
    <property type="match status" value="1"/>
</dbReference>
<reference evidence="8 9" key="1">
    <citation type="submission" date="2018-04" db="EMBL/GenBank/DDBJ databases">
        <title>Genomic Encyclopedia of Archaeal and Bacterial Type Strains, Phase II (KMG-II): from individual species to whole genera.</title>
        <authorList>
            <person name="Goeker M."/>
        </authorList>
    </citation>
    <scope>NUCLEOTIDE SEQUENCE [LARGE SCALE GENOMIC DNA]</scope>
    <source>
        <strain evidence="8 9">DSM 100977</strain>
    </source>
</reference>
<evidence type="ECO:0000256" key="4">
    <source>
        <dbReference type="ARBA" id="ARBA00022692"/>
    </source>
</evidence>
<feature type="transmembrane region" description="Helical" evidence="7">
    <location>
        <begin position="420"/>
        <end position="445"/>
    </location>
</feature>
<evidence type="ECO:0000256" key="2">
    <source>
        <dbReference type="ARBA" id="ARBA00022448"/>
    </source>
</evidence>
<feature type="transmembrane region" description="Helical" evidence="7">
    <location>
        <begin position="100"/>
        <end position="123"/>
    </location>
</feature>
<proteinExistence type="predicted"/>
<keyword evidence="3" id="KW-1003">Cell membrane</keyword>
<comment type="subcellular location">
    <subcellularLocation>
        <location evidence="1">Cell inner membrane</location>
        <topology evidence="1">Multi-pass membrane protein</topology>
    </subcellularLocation>
</comment>
<dbReference type="PIRSF" id="PIRSF006603">
    <property type="entry name" value="DinF"/>
    <property type="match status" value="1"/>
</dbReference>
<evidence type="ECO:0000256" key="5">
    <source>
        <dbReference type="ARBA" id="ARBA00022989"/>
    </source>
</evidence>
<sequence length="459" mass="49480">MREIDVDLTEGSIAGHFRTLALPAALGMLFSTLYNVVDVYFAGQISTEAQAGLAIGFQAFFIMMSVGFGLGAAMSALVGNAKGSKDDAQARALASQGLSFGILAVAILLIVGVFGGPLLIQLVSEPGGYRDAATTYFYILLAALPGFLMAYGANGILQAHGDTKSLQRALMVAFFANCGLNPLLIYGIPGLIPGLGLPGIAVATVISQTGVMVWIITRVMGRRIMEGFSLSWLTPDLPRYREIAAQMLPTTSAMMVMFISGFVVQYALKNFGPEAIAAYGVALRIEQILLLPVLGMTGALLPIAAQNFGAQEYDRVRESLFFCFKLGFVMSAVAFPILWFASPFFIRLFSDDPEVVRIGTSYLRVDSIIFPIYMMLFAINSFLQALKRPVWTLWISIYRQGFGVAFFIWIYVGLIGMDVWGVWIGIATAVATGWLLALFIAARIAGEEIGGLRAQASPA</sequence>
<dbReference type="InterPro" id="IPR048279">
    <property type="entry name" value="MdtK-like"/>
</dbReference>
<keyword evidence="5 7" id="KW-1133">Transmembrane helix</keyword>
<evidence type="ECO:0000256" key="3">
    <source>
        <dbReference type="ARBA" id="ARBA00022475"/>
    </source>
</evidence>
<keyword evidence="4 7" id="KW-0812">Transmembrane</keyword>
<dbReference type="GO" id="GO:0005886">
    <property type="term" value="C:plasma membrane"/>
    <property type="evidence" value="ECO:0007669"/>
    <property type="project" value="UniProtKB-SubCell"/>
</dbReference>
<feature type="transmembrane region" description="Helical" evidence="7">
    <location>
        <begin position="195"/>
        <end position="216"/>
    </location>
</feature>
<feature type="transmembrane region" description="Helical" evidence="7">
    <location>
        <begin position="361"/>
        <end position="379"/>
    </location>
</feature>
<dbReference type="GO" id="GO:0042910">
    <property type="term" value="F:xenobiotic transmembrane transporter activity"/>
    <property type="evidence" value="ECO:0007669"/>
    <property type="project" value="InterPro"/>
</dbReference>
<evidence type="ECO:0000256" key="7">
    <source>
        <dbReference type="SAM" id="Phobius"/>
    </source>
</evidence>
<keyword evidence="9" id="KW-1185">Reference proteome</keyword>